<dbReference type="Pfam" id="PF00378">
    <property type="entry name" value="ECH_1"/>
    <property type="match status" value="1"/>
</dbReference>
<evidence type="ECO:0000313" key="8">
    <source>
        <dbReference type="EMBL" id="CAB3997825.1"/>
    </source>
</evidence>
<proteinExistence type="predicted"/>
<keyword evidence="9" id="KW-1185">Reference proteome</keyword>
<comment type="caution">
    <text evidence="8">The sequence shown here is derived from an EMBL/GenBank/DDBJ whole genome shotgun (WGS) entry which is preliminary data.</text>
</comment>
<keyword evidence="5" id="KW-0496">Mitochondrion</keyword>
<dbReference type="Gene3D" id="3.90.226.10">
    <property type="entry name" value="2-enoyl-CoA Hydratase, Chain A, domain 1"/>
    <property type="match status" value="1"/>
</dbReference>
<sequence length="169" mass="18384">MPIPVIAQVKGLATAAGCQLVASCDLAVAATNTHFATPGVNIGLFCSTPAVALGRAVPHKITMEMLFTGKPISAEDAFRYGLINKVVPEDDLEEETMKLAEQICTTSQPVVAMGKKCYYKQITQDRDDAYRIAGQVMVDNLKLQDGNEGIKAFIEKRKPQWTHADDTNK</sequence>
<evidence type="ECO:0000313" key="9">
    <source>
        <dbReference type="Proteomes" id="UP001152795"/>
    </source>
</evidence>
<dbReference type="GO" id="GO:0006631">
    <property type="term" value="P:fatty acid metabolic process"/>
    <property type="evidence" value="ECO:0007669"/>
    <property type="project" value="UniProtKB-KW"/>
</dbReference>
<comment type="subcellular location">
    <subcellularLocation>
        <location evidence="1">Mitochondrion</location>
    </subcellularLocation>
</comment>
<keyword evidence="2" id="KW-0276">Fatty acid metabolism</keyword>
<dbReference type="Gene3D" id="1.10.12.10">
    <property type="entry name" value="Lyase 2-enoyl-coa Hydratase, Chain A, domain 2"/>
    <property type="match status" value="1"/>
</dbReference>
<dbReference type="AlphaFoldDB" id="A0A6S7H1P2"/>
<name>A0A6S7H1P2_PARCT</name>
<evidence type="ECO:0000256" key="5">
    <source>
        <dbReference type="ARBA" id="ARBA00023128"/>
    </source>
</evidence>
<dbReference type="PANTHER" id="PTHR43602:SF1">
    <property type="entry name" value="ENOYL-COA HYDRATASE DOMAIN-CONTAINING PROTEIN 3, MITOCHONDRIAL"/>
    <property type="match status" value="1"/>
</dbReference>
<evidence type="ECO:0000256" key="7">
    <source>
        <dbReference type="ARBA" id="ARBA00040545"/>
    </source>
</evidence>
<dbReference type="InterPro" id="IPR029045">
    <property type="entry name" value="ClpP/crotonase-like_dom_sf"/>
</dbReference>
<accession>A0A6S7H1P2</accession>
<dbReference type="InterPro" id="IPR001753">
    <property type="entry name" value="Enoyl-CoA_hydra/iso"/>
</dbReference>
<dbReference type="InterPro" id="IPR014748">
    <property type="entry name" value="Enoyl-CoA_hydra_C"/>
</dbReference>
<dbReference type="GO" id="GO:0016836">
    <property type="term" value="F:hydro-lyase activity"/>
    <property type="evidence" value="ECO:0007669"/>
    <property type="project" value="TreeGrafter"/>
</dbReference>
<keyword evidence="3" id="KW-0809">Transit peptide</keyword>
<dbReference type="Proteomes" id="UP001152795">
    <property type="component" value="Unassembled WGS sequence"/>
</dbReference>
<dbReference type="CDD" id="cd06558">
    <property type="entry name" value="crotonase-like"/>
    <property type="match status" value="1"/>
</dbReference>
<evidence type="ECO:0000256" key="4">
    <source>
        <dbReference type="ARBA" id="ARBA00023098"/>
    </source>
</evidence>
<dbReference type="GO" id="GO:0005739">
    <property type="term" value="C:mitochondrion"/>
    <property type="evidence" value="ECO:0007669"/>
    <property type="project" value="UniProtKB-SubCell"/>
</dbReference>
<gene>
    <name evidence="8" type="ORF">PACLA_8A004690</name>
</gene>
<dbReference type="EMBL" id="CACRXK020003197">
    <property type="protein sequence ID" value="CAB3997825.1"/>
    <property type="molecule type" value="Genomic_DNA"/>
</dbReference>
<dbReference type="SUPFAM" id="SSF52096">
    <property type="entry name" value="ClpP/crotonase"/>
    <property type="match status" value="1"/>
</dbReference>
<reference evidence="8" key="1">
    <citation type="submission" date="2020-04" db="EMBL/GenBank/DDBJ databases">
        <authorList>
            <person name="Alioto T."/>
            <person name="Alioto T."/>
            <person name="Gomez Garrido J."/>
        </authorList>
    </citation>
    <scope>NUCLEOTIDE SEQUENCE</scope>
    <source>
        <strain evidence="8">A484AB</strain>
    </source>
</reference>
<dbReference type="InterPro" id="IPR052377">
    <property type="entry name" value="Mitochondrial_ECH-domain"/>
</dbReference>
<evidence type="ECO:0000256" key="6">
    <source>
        <dbReference type="ARBA" id="ARBA00037410"/>
    </source>
</evidence>
<comment type="function">
    <text evidence="6">May play a role in fatty acid biosynthesis and insulin sensitivity.</text>
</comment>
<organism evidence="8 9">
    <name type="scientific">Paramuricea clavata</name>
    <name type="common">Red gorgonian</name>
    <name type="synonym">Violescent sea-whip</name>
    <dbReference type="NCBI Taxonomy" id="317549"/>
    <lineage>
        <taxon>Eukaryota</taxon>
        <taxon>Metazoa</taxon>
        <taxon>Cnidaria</taxon>
        <taxon>Anthozoa</taxon>
        <taxon>Octocorallia</taxon>
        <taxon>Malacalcyonacea</taxon>
        <taxon>Plexauridae</taxon>
        <taxon>Paramuricea</taxon>
    </lineage>
</organism>
<dbReference type="PANTHER" id="PTHR43602">
    <property type="match status" value="1"/>
</dbReference>
<evidence type="ECO:0000256" key="3">
    <source>
        <dbReference type="ARBA" id="ARBA00022946"/>
    </source>
</evidence>
<dbReference type="OrthoDB" id="2139957at2759"/>
<protein>
    <recommendedName>
        <fullName evidence="7">Enoyl-CoA hydratase domain-containing protein 3, mitochondrial</fullName>
    </recommendedName>
</protein>
<evidence type="ECO:0000256" key="1">
    <source>
        <dbReference type="ARBA" id="ARBA00004173"/>
    </source>
</evidence>
<keyword evidence="4" id="KW-0443">Lipid metabolism</keyword>
<evidence type="ECO:0000256" key="2">
    <source>
        <dbReference type="ARBA" id="ARBA00022832"/>
    </source>
</evidence>